<accession>A0A0B0N5F1</accession>
<comment type="caution">
    <text evidence="1">The sequence shown here is derived from an EMBL/GenBank/DDBJ whole genome shotgun (WGS) entry which is preliminary data.</text>
</comment>
<evidence type="ECO:0000313" key="1">
    <source>
        <dbReference type="EMBL" id="KHG06346.1"/>
    </source>
</evidence>
<sequence length="100" mass="11637">MPSLQWLEIWNCLNLKMLPEGLRFITTLKELKIESMPKAFKDILEEGGEDFYKVKHVPSIIFQDCEVGCLLFSSSYNKTVARYGIGRMGGVWISKIRRRH</sequence>
<dbReference type="Proteomes" id="UP000032142">
    <property type="component" value="Unassembled WGS sequence"/>
</dbReference>
<gene>
    <name evidence="1" type="ORF">F383_31815</name>
</gene>
<dbReference type="InterPro" id="IPR032675">
    <property type="entry name" value="LRR_dom_sf"/>
</dbReference>
<organism evidence="1 2">
    <name type="scientific">Gossypium arboreum</name>
    <name type="common">Tree cotton</name>
    <name type="synonym">Gossypium nanking</name>
    <dbReference type="NCBI Taxonomy" id="29729"/>
    <lineage>
        <taxon>Eukaryota</taxon>
        <taxon>Viridiplantae</taxon>
        <taxon>Streptophyta</taxon>
        <taxon>Embryophyta</taxon>
        <taxon>Tracheophyta</taxon>
        <taxon>Spermatophyta</taxon>
        <taxon>Magnoliopsida</taxon>
        <taxon>eudicotyledons</taxon>
        <taxon>Gunneridae</taxon>
        <taxon>Pentapetalae</taxon>
        <taxon>rosids</taxon>
        <taxon>malvids</taxon>
        <taxon>Malvales</taxon>
        <taxon>Malvaceae</taxon>
        <taxon>Malvoideae</taxon>
        <taxon>Gossypium</taxon>
    </lineage>
</organism>
<name>A0A0B0N5F1_GOSAR</name>
<dbReference type="AlphaFoldDB" id="A0A0B0N5F1"/>
<dbReference type="Gene3D" id="3.80.10.10">
    <property type="entry name" value="Ribonuclease Inhibitor"/>
    <property type="match status" value="1"/>
</dbReference>
<protein>
    <submittedName>
        <fullName evidence="1">Disease resistance RPH8A-like protein</fullName>
    </submittedName>
</protein>
<proteinExistence type="predicted"/>
<reference evidence="2" key="1">
    <citation type="submission" date="2014-09" db="EMBL/GenBank/DDBJ databases">
        <authorList>
            <person name="Mudge J."/>
            <person name="Ramaraj T."/>
            <person name="Lindquist I.E."/>
            <person name="Bharti A.K."/>
            <person name="Sundararajan A."/>
            <person name="Cameron C.T."/>
            <person name="Woodward J.E."/>
            <person name="May G.D."/>
            <person name="Brubaker C."/>
            <person name="Broadhvest J."/>
            <person name="Wilkins T.A."/>
        </authorList>
    </citation>
    <scope>NUCLEOTIDE SEQUENCE</scope>
    <source>
        <strain evidence="2">cv. AKA8401</strain>
    </source>
</reference>
<keyword evidence="2" id="KW-1185">Reference proteome</keyword>
<dbReference type="EMBL" id="JRRC01449912">
    <property type="protein sequence ID" value="KHG06346.1"/>
    <property type="molecule type" value="Genomic_DNA"/>
</dbReference>
<evidence type="ECO:0000313" key="2">
    <source>
        <dbReference type="Proteomes" id="UP000032142"/>
    </source>
</evidence>